<dbReference type="HAMAP" id="MF_00154">
    <property type="entry name" value="CyoE_CtaB"/>
    <property type="match status" value="1"/>
</dbReference>
<dbReference type="CDD" id="cd13957">
    <property type="entry name" value="PT_UbiA_Cox10"/>
    <property type="match status" value="1"/>
</dbReference>
<evidence type="ECO:0000256" key="3">
    <source>
        <dbReference type="ARBA" id="ARBA00022475"/>
    </source>
</evidence>
<comment type="caution">
    <text evidence="15">The sequence shown here is derived from an EMBL/GenBank/DDBJ whole genome shotgun (WGS) entry which is preliminary data.</text>
</comment>
<feature type="transmembrane region" description="Helical" evidence="13">
    <location>
        <begin position="135"/>
        <end position="153"/>
    </location>
</feature>
<feature type="transmembrane region" description="Helical" evidence="13">
    <location>
        <begin position="105"/>
        <end position="129"/>
    </location>
</feature>
<keyword evidence="5 13" id="KW-0812">Transmembrane</keyword>
<comment type="pathway">
    <text evidence="2">Porphyrin-containing compound metabolism; heme O biosynthesis; heme O from protoheme: step 1/1.</text>
</comment>
<evidence type="ECO:0000256" key="6">
    <source>
        <dbReference type="ARBA" id="ARBA00022723"/>
    </source>
</evidence>
<keyword evidence="3" id="KW-1003">Cell membrane</keyword>
<dbReference type="PANTHER" id="PTHR43448:SF7">
    <property type="entry name" value="4-HYDROXYBENZOATE SOLANESYLTRANSFERASE"/>
    <property type="match status" value="1"/>
</dbReference>
<dbReference type="EMBL" id="JAEAOA010001427">
    <property type="protein sequence ID" value="KAK3582432.1"/>
    <property type="molecule type" value="Genomic_DNA"/>
</dbReference>
<feature type="transmembrane region" description="Helical" evidence="13">
    <location>
        <begin position="160"/>
        <end position="179"/>
    </location>
</feature>
<reference evidence="15" key="3">
    <citation type="submission" date="2023-05" db="EMBL/GenBank/DDBJ databases">
        <authorList>
            <person name="Smith C.H."/>
        </authorList>
    </citation>
    <scope>NUCLEOTIDE SEQUENCE</scope>
    <source>
        <strain evidence="15">CHS0354</strain>
        <tissue evidence="15">Mantle</tissue>
    </source>
</reference>
<evidence type="ECO:0000256" key="9">
    <source>
        <dbReference type="ARBA" id="ARBA00023136"/>
    </source>
</evidence>
<evidence type="ECO:0000256" key="11">
    <source>
        <dbReference type="ARBA" id="ARBA00040810"/>
    </source>
</evidence>
<evidence type="ECO:0000313" key="15">
    <source>
        <dbReference type="EMBL" id="KAK3582432.1"/>
    </source>
</evidence>
<keyword evidence="7 13" id="KW-1133">Transmembrane helix</keyword>
<dbReference type="CDD" id="cd08168">
    <property type="entry name" value="Cytochrom_C3"/>
    <property type="match status" value="1"/>
</dbReference>
<evidence type="ECO:0000256" key="2">
    <source>
        <dbReference type="ARBA" id="ARBA00004919"/>
    </source>
</evidence>
<dbReference type="Gene3D" id="1.10.357.140">
    <property type="entry name" value="UbiA prenyltransferase"/>
    <property type="match status" value="1"/>
</dbReference>
<dbReference type="InterPro" id="IPR044878">
    <property type="entry name" value="UbiA_sf"/>
</dbReference>
<name>A0AAE0RZB7_9BIVA</name>
<dbReference type="GO" id="GO:0046872">
    <property type="term" value="F:metal ion binding"/>
    <property type="evidence" value="ECO:0007669"/>
    <property type="project" value="UniProtKB-KW"/>
</dbReference>
<dbReference type="GO" id="GO:0020037">
    <property type="term" value="F:heme binding"/>
    <property type="evidence" value="ECO:0007669"/>
    <property type="project" value="InterPro"/>
</dbReference>
<dbReference type="InterPro" id="IPR006369">
    <property type="entry name" value="Protohaem_IX_farnesylTrfase"/>
</dbReference>
<evidence type="ECO:0000256" key="1">
    <source>
        <dbReference type="ARBA" id="ARBA00004651"/>
    </source>
</evidence>
<dbReference type="Pfam" id="PF01040">
    <property type="entry name" value="UbiA"/>
    <property type="match status" value="1"/>
</dbReference>
<evidence type="ECO:0000256" key="5">
    <source>
        <dbReference type="ARBA" id="ARBA00022692"/>
    </source>
</evidence>
<proteinExistence type="inferred from homology"/>
<dbReference type="InterPro" id="IPR036280">
    <property type="entry name" value="Multihaem_cyt_sf"/>
</dbReference>
<dbReference type="InterPro" id="IPR029467">
    <property type="entry name" value="Cyt_c7-like"/>
</dbReference>
<sequence>MAEVSSVKVTNVKVASFKSVAVLVKTLLYYIQLTKPTIMLLVVLSSAASLSVANAFPNEGWKYLLALFAVYLTGGCANALNQYFERDVDAKMERTKYRRPIPSGHVSPASALVFSLTIGVTGVFIFAYFFNWLSAVLSFFTIIFYSFFYTLWLKPNTPQNIVIGGISGAMSPIGVWLAARGTVDWEPFLIFLIIFFWTPPHFWALALYCKSDYEKVDYPMLPNVKGIDETFKQMLIYTGLTIMTTIWLAFVFQGAFYTIAVIGLGVMFFRKVLNLIKSKGDLEARAVFGIVFGFWYYGSPMNTDVGYRPKQPVPYSHKLHAGTLGLDCRYCHTSVEVSANASIPSVETCMGCHTNILKESPKLLPVRESWATGMPVEWVRIHKLGDYAYFNHSVHVNSGVGCGSCHGNVAKMEVVSQVEPLSMGWCLDCHRNPDMHLRPASEITNMDWVAPPNQIQLASMIKKERSLNPPTTCASCHR</sequence>
<reference evidence="15" key="2">
    <citation type="journal article" date="2021" name="Genome Biol. Evol.">
        <title>Developing a high-quality reference genome for a parasitic bivalve with doubly uniparental inheritance (Bivalvia: Unionida).</title>
        <authorList>
            <person name="Smith C.H."/>
        </authorList>
    </citation>
    <scope>NUCLEOTIDE SEQUENCE</scope>
    <source>
        <strain evidence="15">CHS0354</strain>
        <tissue evidence="15">Mantle</tissue>
    </source>
</reference>
<evidence type="ECO:0000313" key="16">
    <source>
        <dbReference type="Proteomes" id="UP001195483"/>
    </source>
</evidence>
<keyword evidence="16" id="KW-1185">Reference proteome</keyword>
<dbReference type="GO" id="GO:0005886">
    <property type="term" value="C:plasma membrane"/>
    <property type="evidence" value="ECO:0007669"/>
    <property type="project" value="UniProtKB-SubCell"/>
</dbReference>
<keyword evidence="4" id="KW-0808">Transferase</keyword>
<evidence type="ECO:0000256" key="4">
    <source>
        <dbReference type="ARBA" id="ARBA00022679"/>
    </source>
</evidence>
<organism evidence="15 16">
    <name type="scientific">Potamilus streckersoni</name>
    <dbReference type="NCBI Taxonomy" id="2493646"/>
    <lineage>
        <taxon>Eukaryota</taxon>
        <taxon>Metazoa</taxon>
        <taxon>Spiralia</taxon>
        <taxon>Lophotrochozoa</taxon>
        <taxon>Mollusca</taxon>
        <taxon>Bivalvia</taxon>
        <taxon>Autobranchia</taxon>
        <taxon>Heteroconchia</taxon>
        <taxon>Palaeoheterodonta</taxon>
        <taxon>Unionida</taxon>
        <taxon>Unionoidea</taxon>
        <taxon>Unionidae</taxon>
        <taxon>Ambleminae</taxon>
        <taxon>Lampsilini</taxon>
        <taxon>Potamilus</taxon>
    </lineage>
</organism>
<keyword evidence="8" id="KW-0350">Heme biosynthesis</keyword>
<evidence type="ECO:0000256" key="8">
    <source>
        <dbReference type="ARBA" id="ARBA00023133"/>
    </source>
</evidence>
<dbReference type="GO" id="GO:0008495">
    <property type="term" value="F:protoheme IX farnesyltransferase activity"/>
    <property type="evidence" value="ECO:0007669"/>
    <property type="project" value="InterPro"/>
</dbReference>
<dbReference type="NCBIfam" id="NF003349">
    <property type="entry name" value="PRK04375.1-2"/>
    <property type="match status" value="1"/>
</dbReference>
<dbReference type="GO" id="GO:0009055">
    <property type="term" value="F:electron transfer activity"/>
    <property type="evidence" value="ECO:0007669"/>
    <property type="project" value="InterPro"/>
</dbReference>
<dbReference type="PRINTS" id="PR00609">
    <property type="entry name" value="CYTOCHROMEC3"/>
</dbReference>
<protein>
    <recommendedName>
        <fullName evidence="11">Protoheme IX farnesyltransferase</fullName>
    </recommendedName>
    <alternativeName>
        <fullName evidence="12">Heme B farnesyltransferase</fullName>
    </alternativeName>
    <alternativeName>
        <fullName evidence="10">Heme O synthase</fullName>
    </alternativeName>
</protein>
<dbReference type="Gene3D" id="3.90.10.10">
    <property type="entry name" value="Cytochrome C3"/>
    <property type="match status" value="2"/>
</dbReference>
<feature type="transmembrane region" description="Helical" evidence="13">
    <location>
        <begin position="63"/>
        <end position="84"/>
    </location>
</feature>
<dbReference type="InterPro" id="IPR002322">
    <property type="entry name" value="Cyt_c_III"/>
</dbReference>
<feature type="transmembrane region" description="Helical" evidence="13">
    <location>
        <begin position="256"/>
        <end position="273"/>
    </location>
</feature>
<evidence type="ECO:0000256" key="12">
    <source>
        <dbReference type="ARBA" id="ARBA00042475"/>
    </source>
</evidence>
<gene>
    <name evidence="15" type="ORF">CHS0354_023978</name>
</gene>
<reference evidence="15" key="1">
    <citation type="journal article" date="2021" name="Genome Biol. Evol.">
        <title>A High-Quality Reference Genome for a Parasitic Bivalve with Doubly Uniparental Inheritance (Bivalvia: Unionida).</title>
        <authorList>
            <person name="Smith C.H."/>
        </authorList>
    </citation>
    <scope>NUCLEOTIDE SEQUENCE</scope>
    <source>
        <strain evidence="15">CHS0354</strain>
    </source>
</reference>
<evidence type="ECO:0000256" key="10">
    <source>
        <dbReference type="ARBA" id="ARBA00030253"/>
    </source>
</evidence>
<dbReference type="NCBIfam" id="TIGR01473">
    <property type="entry name" value="cyoE_ctaB"/>
    <property type="match status" value="1"/>
</dbReference>
<keyword evidence="9 13" id="KW-0472">Membrane</keyword>
<dbReference type="AlphaFoldDB" id="A0AAE0RZB7"/>
<feature type="domain" description="Cytochrome c7-like" evidence="14">
    <location>
        <begin position="389"/>
        <end position="478"/>
    </location>
</feature>
<dbReference type="GO" id="GO:0006783">
    <property type="term" value="P:heme biosynthetic process"/>
    <property type="evidence" value="ECO:0007669"/>
    <property type="project" value="UniProtKB-KW"/>
</dbReference>
<comment type="subcellular location">
    <subcellularLocation>
        <location evidence="1">Cell membrane</location>
        <topology evidence="1">Multi-pass membrane protein</topology>
    </subcellularLocation>
</comment>
<evidence type="ECO:0000256" key="13">
    <source>
        <dbReference type="SAM" id="Phobius"/>
    </source>
</evidence>
<accession>A0AAE0RZB7</accession>
<dbReference type="SUPFAM" id="SSF48695">
    <property type="entry name" value="Multiheme cytochromes"/>
    <property type="match status" value="1"/>
</dbReference>
<evidence type="ECO:0000256" key="7">
    <source>
        <dbReference type="ARBA" id="ARBA00022989"/>
    </source>
</evidence>
<evidence type="ECO:0000259" key="14">
    <source>
        <dbReference type="Pfam" id="PF14522"/>
    </source>
</evidence>
<dbReference type="InterPro" id="IPR000537">
    <property type="entry name" value="UbiA_prenyltransferase"/>
</dbReference>
<feature type="transmembrane region" description="Helical" evidence="13">
    <location>
        <begin position="185"/>
        <end position="209"/>
    </location>
</feature>
<dbReference type="PANTHER" id="PTHR43448">
    <property type="entry name" value="PROTOHEME IX FARNESYLTRANSFERASE, MITOCHONDRIAL"/>
    <property type="match status" value="1"/>
</dbReference>
<keyword evidence="6" id="KW-0479">Metal-binding</keyword>
<dbReference type="Proteomes" id="UP001195483">
    <property type="component" value="Unassembled WGS sequence"/>
</dbReference>
<dbReference type="Pfam" id="PF14522">
    <property type="entry name" value="Cytochrome_C7"/>
    <property type="match status" value="1"/>
</dbReference>